<evidence type="ECO:0000313" key="10">
    <source>
        <dbReference type="Proteomes" id="UP000265020"/>
    </source>
</evidence>
<evidence type="ECO:0000256" key="3">
    <source>
        <dbReference type="ARBA" id="ARBA00022737"/>
    </source>
</evidence>
<dbReference type="RefSeq" id="XP_015245832.1">
    <property type="nucleotide sequence ID" value="XM_015390346.1"/>
</dbReference>
<dbReference type="GeneTree" id="ENSGT00940000158677"/>
<feature type="repeat" description="ARM" evidence="6">
    <location>
        <begin position="333"/>
        <end position="375"/>
    </location>
</feature>
<evidence type="ECO:0000259" key="8">
    <source>
        <dbReference type="PROSITE" id="PS51060"/>
    </source>
</evidence>
<evidence type="ECO:0000256" key="1">
    <source>
        <dbReference type="ARBA" id="ARBA00004282"/>
    </source>
</evidence>
<reference evidence="9" key="1">
    <citation type="submission" date="2025-08" db="UniProtKB">
        <authorList>
            <consortium name="Ensembl"/>
        </authorList>
    </citation>
    <scope>IDENTIFICATION</scope>
</reference>
<comment type="subcellular location">
    <subcellularLocation>
        <location evidence="1">Cell junction</location>
    </subcellularLocation>
</comment>
<dbReference type="GO" id="GO:0072659">
    <property type="term" value="P:protein localization to plasma membrane"/>
    <property type="evidence" value="ECO:0007669"/>
    <property type="project" value="TreeGrafter"/>
</dbReference>
<evidence type="ECO:0000256" key="4">
    <source>
        <dbReference type="ARBA" id="ARBA00022889"/>
    </source>
</evidence>
<dbReference type="OMA" id="STHMDRG"/>
<dbReference type="AlphaFoldDB" id="A0A3Q2DQ01"/>
<dbReference type="SUPFAM" id="SSF48371">
    <property type="entry name" value="ARM repeat"/>
    <property type="match status" value="1"/>
</dbReference>
<dbReference type="GeneID" id="107094613"/>
<evidence type="ECO:0000313" key="9">
    <source>
        <dbReference type="Ensembl" id="ENSCVAP00000020904.1"/>
    </source>
</evidence>
<protein>
    <submittedName>
        <fullName evidence="9">Plakophilin-2-like</fullName>
    </submittedName>
</protein>
<feature type="compositionally biased region" description="Polar residues" evidence="7">
    <location>
        <begin position="245"/>
        <end position="257"/>
    </location>
</feature>
<dbReference type="PANTHER" id="PTHR10372">
    <property type="entry name" value="PLAKOPHILLIN-RELATED"/>
    <property type="match status" value="1"/>
</dbReference>
<evidence type="ECO:0000256" key="5">
    <source>
        <dbReference type="ARBA" id="ARBA00022949"/>
    </source>
</evidence>
<dbReference type="GO" id="GO:0005912">
    <property type="term" value="C:adherens junction"/>
    <property type="evidence" value="ECO:0007669"/>
    <property type="project" value="TreeGrafter"/>
</dbReference>
<dbReference type="GO" id="GO:0005634">
    <property type="term" value="C:nucleus"/>
    <property type="evidence" value="ECO:0007669"/>
    <property type="project" value="TreeGrafter"/>
</dbReference>
<dbReference type="InterPro" id="IPR004102">
    <property type="entry name" value="Poly(ADP-ribose)pol_reg_dom"/>
</dbReference>
<accession>A0A3Q2DQ01</accession>
<dbReference type="Gene3D" id="1.25.10.10">
    <property type="entry name" value="Leucine-rich Repeat Variant"/>
    <property type="match status" value="1"/>
</dbReference>
<feature type="compositionally biased region" description="Polar residues" evidence="7">
    <location>
        <begin position="28"/>
        <end position="37"/>
    </location>
</feature>
<dbReference type="GO" id="GO:0098609">
    <property type="term" value="P:cell-cell adhesion"/>
    <property type="evidence" value="ECO:0007669"/>
    <property type="project" value="InterPro"/>
</dbReference>
<organism evidence="9 10">
    <name type="scientific">Cyprinodon variegatus</name>
    <name type="common">Sheepshead minnow</name>
    <dbReference type="NCBI Taxonomy" id="28743"/>
    <lineage>
        <taxon>Eukaryota</taxon>
        <taxon>Metazoa</taxon>
        <taxon>Chordata</taxon>
        <taxon>Craniata</taxon>
        <taxon>Vertebrata</taxon>
        <taxon>Euteleostomi</taxon>
        <taxon>Actinopterygii</taxon>
        <taxon>Neopterygii</taxon>
        <taxon>Teleostei</taxon>
        <taxon>Neoteleostei</taxon>
        <taxon>Acanthomorphata</taxon>
        <taxon>Ovalentaria</taxon>
        <taxon>Atherinomorphae</taxon>
        <taxon>Cyprinodontiformes</taxon>
        <taxon>Cyprinodontidae</taxon>
        <taxon>Cyprinodon</taxon>
    </lineage>
</organism>
<evidence type="ECO:0000256" key="7">
    <source>
        <dbReference type="SAM" id="MobiDB-lite"/>
    </source>
</evidence>
<keyword evidence="3" id="KW-0677">Repeat</keyword>
<sequence length="764" mass="85935">MEESFFKSALPVQDYLQLKDTSLALPTEPTTSSSARTESAGKNLRVQRQVQLSLRRNTKKTTSNGEFKLQGMTSRSLDDVDKMFSHTKVNMADFSSLSLKGNHFQGPRRMASHTTPNTRLSHRRFIRSISVHGTSSPSRHNHFQSVVALKDCAAGSNAAQLHTFSGIPQGTAIRAATSQPGMYRSKSLRRSLGGRYPSGSMAFKQSPNNTWSHRQTVVKQDKRTVQQGLYNMARTTLPERGFSWQTRASQRHQTSLPSIEAESLDKRRREETEVDSQQWFLNLKTVKKRPEMTIFKAFSLLDLTDEETLVSATRCIQSQCLDDDNRDWVYNVRGVLKLLKMLQNDSEEVQRNAAGALRNAVYAHHDNKTEVKACGGLVLILDALENTRDKETIHQLSGLLWNLSSDDTIKEQFDEKGLNIITKSVLVPSSGMNAAENPKDEMIADPKAFHCATGCLRNLSSAGPNVRRAMRKCKNLIDSLVYYIQGTIASRKPDDDSTENCVCILQNLTYQAECDFDSQSINDRKEVHKNSTFGCFSKISTKIPKEAKDSPHAVSLEQWELKEMKGAEWLYSKSAVRVYLSLLACSKRSLTQQAAIGALQNLTAGKGEISEHTACTLVEAENGLQKIKTVLDDGDNKLKKPAIYLTKNLSRFPKLHPEIFCQLIRGILSTLQSSDTDFSSEVRKPVFQILLNLSQTDVHHAKYIIEDTAVVNFLRNKHKGEIETVLNELLRVLWSEKSLQKKLEELDIRKPTKPKGRLSKKNET</sequence>
<keyword evidence="5" id="KW-0965">Cell junction</keyword>
<dbReference type="PROSITE" id="PS50176">
    <property type="entry name" value="ARM_REPEAT"/>
    <property type="match status" value="1"/>
</dbReference>
<name>A0A3Q2DQ01_CYPVA</name>
<keyword evidence="10" id="KW-1185">Reference proteome</keyword>
<dbReference type="InterPro" id="IPR011989">
    <property type="entry name" value="ARM-like"/>
</dbReference>
<dbReference type="Pfam" id="PF00514">
    <property type="entry name" value="Arm"/>
    <property type="match status" value="1"/>
</dbReference>
<dbReference type="PANTHER" id="PTHR10372:SF25">
    <property type="entry name" value="PLAKOPHILIN-2"/>
    <property type="match status" value="1"/>
</dbReference>
<dbReference type="GO" id="GO:0003950">
    <property type="term" value="F:NAD+ poly-ADP-ribosyltransferase activity"/>
    <property type="evidence" value="ECO:0007669"/>
    <property type="project" value="InterPro"/>
</dbReference>
<evidence type="ECO:0000256" key="2">
    <source>
        <dbReference type="ARBA" id="ARBA00005462"/>
    </source>
</evidence>
<keyword evidence="4" id="KW-0130">Cell adhesion</keyword>
<dbReference type="InterPro" id="IPR000225">
    <property type="entry name" value="Armadillo"/>
</dbReference>
<dbReference type="PROSITE" id="PS51060">
    <property type="entry name" value="PARP_ALPHA_HD"/>
    <property type="match status" value="1"/>
</dbReference>
<feature type="region of interest" description="Disordered" evidence="7">
    <location>
        <begin position="189"/>
        <end position="211"/>
    </location>
</feature>
<feature type="region of interest" description="Disordered" evidence="7">
    <location>
        <begin position="245"/>
        <end position="268"/>
    </location>
</feature>
<dbReference type="InterPro" id="IPR016024">
    <property type="entry name" value="ARM-type_fold"/>
</dbReference>
<feature type="domain" description="PARP alpha-helical" evidence="8">
    <location>
        <begin position="719"/>
        <end position="764"/>
    </location>
</feature>
<dbReference type="CTD" id="5318"/>
<dbReference type="GO" id="GO:0014704">
    <property type="term" value="C:intercalated disc"/>
    <property type="evidence" value="ECO:0007669"/>
    <property type="project" value="TreeGrafter"/>
</dbReference>
<dbReference type="STRING" id="28743.ENSCVAP00000020904"/>
<dbReference type="OrthoDB" id="3245100at2759"/>
<dbReference type="GO" id="GO:0005737">
    <property type="term" value="C:cytoplasm"/>
    <property type="evidence" value="ECO:0007669"/>
    <property type="project" value="TreeGrafter"/>
</dbReference>
<dbReference type="InterPro" id="IPR028435">
    <property type="entry name" value="Plakophilin/d_Catenin"/>
</dbReference>
<dbReference type="SMART" id="SM00185">
    <property type="entry name" value="ARM"/>
    <property type="match status" value="4"/>
</dbReference>
<proteinExistence type="inferred from homology"/>
<dbReference type="KEGG" id="cvg:107094613"/>
<dbReference type="Proteomes" id="UP000265020">
    <property type="component" value="Unassembled WGS sequence"/>
</dbReference>
<feature type="region of interest" description="Disordered" evidence="7">
    <location>
        <begin position="23"/>
        <end position="48"/>
    </location>
</feature>
<dbReference type="GO" id="GO:0005886">
    <property type="term" value="C:plasma membrane"/>
    <property type="evidence" value="ECO:0007669"/>
    <property type="project" value="TreeGrafter"/>
</dbReference>
<reference evidence="9" key="2">
    <citation type="submission" date="2025-09" db="UniProtKB">
        <authorList>
            <consortium name="Ensembl"/>
        </authorList>
    </citation>
    <scope>IDENTIFICATION</scope>
</reference>
<dbReference type="GO" id="GO:0007507">
    <property type="term" value="P:heart development"/>
    <property type="evidence" value="ECO:0007669"/>
    <property type="project" value="TreeGrafter"/>
</dbReference>
<dbReference type="GO" id="GO:0045110">
    <property type="term" value="P:intermediate filament bundle assembly"/>
    <property type="evidence" value="ECO:0007669"/>
    <property type="project" value="TreeGrafter"/>
</dbReference>
<dbReference type="GO" id="GO:0002934">
    <property type="term" value="P:desmosome organization"/>
    <property type="evidence" value="ECO:0007669"/>
    <property type="project" value="TreeGrafter"/>
</dbReference>
<comment type="similarity">
    <text evidence="2">Belongs to the beta-catenin family.</text>
</comment>
<dbReference type="Ensembl" id="ENSCVAT00000013147.1">
    <property type="protein sequence ID" value="ENSCVAP00000020904.1"/>
    <property type="gene ID" value="ENSCVAG00000002597.1"/>
</dbReference>
<evidence type="ECO:0000256" key="6">
    <source>
        <dbReference type="PROSITE-ProRule" id="PRU00259"/>
    </source>
</evidence>